<dbReference type="SUPFAM" id="SSF53098">
    <property type="entry name" value="Ribonuclease H-like"/>
    <property type="match status" value="1"/>
</dbReference>
<dbReference type="GO" id="GO:0003676">
    <property type="term" value="F:nucleic acid binding"/>
    <property type="evidence" value="ECO:0007669"/>
    <property type="project" value="InterPro"/>
</dbReference>
<dbReference type="InterPro" id="IPR036397">
    <property type="entry name" value="RNaseH_sf"/>
</dbReference>
<feature type="compositionally biased region" description="Low complexity" evidence="1">
    <location>
        <begin position="230"/>
        <end position="241"/>
    </location>
</feature>
<dbReference type="Gene3D" id="3.30.420.10">
    <property type="entry name" value="Ribonuclease H-like superfamily/Ribonuclease H"/>
    <property type="match status" value="1"/>
</dbReference>
<evidence type="ECO:0000256" key="1">
    <source>
        <dbReference type="SAM" id="MobiDB-lite"/>
    </source>
</evidence>
<reference evidence="3" key="2">
    <citation type="submission" date="2015-01" db="EMBL/GenBank/DDBJ databases">
        <title>Evolutionary Origins and Diversification of the Mycorrhizal Mutualists.</title>
        <authorList>
            <consortium name="DOE Joint Genome Institute"/>
            <consortium name="Mycorrhizal Genomics Consortium"/>
            <person name="Kohler A."/>
            <person name="Kuo A."/>
            <person name="Nagy L.G."/>
            <person name="Floudas D."/>
            <person name="Copeland A."/>
            <person name="Barry K.W."/>
            <person name="Cichocki N."/>
            <person name="Veneault-Fourrey C."/>
            <person name="LaButti K."/>
            <person name="Lindquist E.A."/>
            <person name="Lipzen A."/>
            <person name="Lundell T."/>
            <person name="Morin E."/>
            <person name="Murat C."/>
            <person name="Riley R."/>
            <person name="Ohm R."/>
            <person name="Sun H."/>
            <person name="Tunlid A."/>
            <person name="Henrissat B."/>
            <person name="Grigoriev I.V."/>
            <person name="Hibbett D.S."/>
            <person name="Martin F."/>
        </authorList>
    </citation>
    <scope>NUCLEOTIDE SEQUENCE [LARGE SCALE GENOMIC DNA]</scope>
    <source>
        <strain evidence="3">Ve08.2h10</strain>
    </source>
</reference>
<dbReference type="OrthoDB" id="2691899at2759"/>
<evidence type="ECO:0008006" key="4">
    <source>
        <dbReference type="Google" id="ProtNLM"/>
    </source>
</evidence>
<keyword evidence="3" id="KW-1185">Reference proteome</keyword>
<sequence length="241" mass="27240">MEAHTKLLPPLLCIQNHCHQAILQIAVHPPNHPLHHLVRRASRHYIRKHQSLLHHLMHAFDIHSASLETICHLKCPPHNRPTYCTHVATMHEKAIKAHDKSKAKTKVYCNRSGIDGNIGATAVLFNGARPPHILHYHLGLMLAAQLLESERDLELPVAIYIDNQAAIKSGDAFITKSGHYLIDHFRSAIKKLCRELRCKKNDILVCWILGHDDVKGNEKAKGSERPQAYQSQTQSTQISTN</sequence>
<dbReference type="Proteomes" id="UP000054538">
    <property type="component" value="Unassembled WGS sequence"/>
</dbReference>
<dbReference type="AlphaFoldDB" id="A0A0D0DJG5"/>
<dbReference type="InterPro" id="IPR012337">
    <property type="entry name" value="RNaseH-like_sf"/>
</dbReference>
<evidence type="ECO:0000313" key="2">
    <source>
        <dbReference type="EMBL" id="KIK78275.1"/>
    </source>
</evidence>
<evidence type="ECO:0000313" key="3">
    <source>
        <dbReference type="Proteomes" id="UP000054538"/>
    </source>
</evidence>
<feature type="region of interest" description="Disordered" evidence="1">
    <location>
        <begin position="218"/>
        <end position="241"/>
    </location>
</feature>
<accession>A0A0D0DJG5</accession>
<dbReference type="InParanoid" id="A0A0D0DJG5"/>
<name>A0A0D0DJG5_9AGAM</name>
<dbReference type="HOGENOM" id="CLU_1152092_0_0_1"/>
<reference evidence="2 3" key="1">
    <citation type="submission" date="2014-04" db="EMBL/GenBank/DDBJ databases">
        <authorList>
            <consortium name="DOE Joint Genome Institute"/>
            <person name="Kuo A."/>
            <person name="Kohler A."/>
            <person name="Jargeat P."/>
            <person name="Nagy L.G."/>
            <person name="Floudas D."/>
            <person name="Copeland A."/>
            <person name="Barry K.W."/>
            <person name="Cichocki N."/>
            <person name="Veneault-Fourrey C."/>
            <person name="LaButti K."/>
            <person name="Lindquist E.A."/>
            <person name="Lipzen A."/>
            <person name="Lundell T."/>
            <person name="Morin E."/>
            <person name="Murat C."/>
            <person name="Sun H."/>
            <person name="Tunlid A."/>
            <person name="Henrissat B."/>
            <person name="Grigoriev I.V."/>
            <person name="Hibbett D.S."/>
            <person name="Martin F."/>
            <person name="Nordberg H.P."/>
            <person name="Cantor M.N."/>
            <person name="Hua S.X."/>
        </authorList>
    </citation>
    <scope>NUCLEOTIDE SEQUENCE [LARGE SCALE GENOMIC DNA]</scope>
    <source>
        <strain evidence="2 3">Ve08.2h10</strain>
    </source>
</reference>
<dbReference type="EMBL" id="KN826645">
    <property type="protein sequence ID" value="KIK78275.1"/>
    <property type="molecule type" value="Genomic_DNA"/>
</dbReference>
<proteinExistence type="predicted"/>
<gene>
    <name evidence="2" type="ORF">PAXRUDRAFT_164421</name>
</gene>
<organism evidence="2 3">
    <name type="scientific">Paxillus rubicundulus Ve08.2h10</name>
    <dbReference type="NCBI Taxonomy" id="930991"/>
    <lineage>
        <taxon>Eukaryota</taxon>
        <taxon>Fungi</taxon>
        <taxon>Dikarya</taxon>
        <taxon>Basidiomycota</taxon>
        <taxon>Agaricomycotina</taxon>
        <taxon>Agaricomycetes</taxon>
        <taxon>Agaricomycetidae</taxon>
        <taxon>Boletales</taxon>
        <taxon>Paxilineae</taxon>
        <taxon>Paxillaceae</taxon>
        <taxon>Paxillus</taxon>
    </lineage>
</organism>
<protein>
    <recommendedName>
        <fullName evidence="4">RNase H type-1 domain-containing protein</fullName>
    </recommendedName>
</protein>